<evidence type="ECO:0000259" key="2">
    <source>
        <dbReference type="Pfam" id="PF02525"/>
    </source>
</evidence>
<keyword evidence="4" id="KW-1185">Reference proteome</keyword>
<gene>
    <name evidence="3" type="ordered locus">HCH_03121</name>
</gene>
<feature type="domain" description="Flavodoxin-like fold" evidence="2">
    <location>
        <begin position="1"/>
        <end position="171"/>
    </location>
</feature>
<organism evidence="3 4">
    <name type="scientific">Hahella chejuensis (strain KCTC 2396)</name>
    <dbReference type="NCBI Taxonomy" id="349521"/>
    <lineage>
        <taxon>Bacteria</taxon>
        <taxon>Pseudomonadati</taxon>
        <taxon>Pseudomonadota</taxon>
        <taxon>Gammaproteobacteria</taxon>
        <taxon>Oceanospirillales</taxon>
        <taxon>Hahellaceae</taxon>
        <taxon>Hahella</taxon>
    </lineage>
</organism>
<dbReference type="Proteomes" id="UP000000238">
    <property type="component" value="Chromosome"/>
</dbReference>
<evidence type="ECO:0000313" key="3">
    <source>
        <dbReference type="EMBL" id="ABC29885.1"/>
    </source>
</evidence>
<dbReference type="HOGENOM" id="CLU_058643_0_2_6"/>
<dbReference type="eggNOG" id="COG2249">
    <property type="taxonomic scope" value="Bacteria"/>
</dbReference>
<dbReference type="GO" id="GO:0010181">
    <property type="term" value="F:FMN binding"/>
    <property type="evidence" value="ECO:0007669"/>
    <property type="project" value="TreeGrafter"/>
</dbReference>
<dbReference type="RefSeq" id="WP_011396954.1">
    <property type="nucleotide sequence ID" value="NC_007645.1"/>
</dbReference>
<sequence length="183" mass="21291">MKTTLLMFHSRYRPSRINAALMAAAQTLDNLNVVDMNRLYPDERIDVATEIDRLLQSERLILQFPIQWYSTPPLLQRWQDLVLTHMYYLDYENTGKRFEGAPILVATTAGNTEAAYQPRGQNRFTMETLLTPLQATANRCRLPWGDPFVVYQADYLTDADLDVACQRYLTHIQSWRAQFVRGQ</sequence>
<dbReference type="InterPro" id="IPR003680">
    <property type="entry name" value="Flavodoxin_fold"/>
</dbReference>
<dbReference type="AlphaFoldDB" id="Q2SHI9"/>
<proteinExistence type="predicted"/>
<reference evidence="3 4" key="1">
    <citation type="journal article" date="2005" name="Nucleic Acids Res.">
        <title>Genomic blueprint of Hahella chejuensis, a marine microbe producing an algicidal agent.</title>
        <authorList>
            <person name="Jeong H."/>
            <person name="Yim J.H."/>
            <person name="Lee C."/>
            <person name="Choi S.-H."/>
            <person name="Park Y.K."/>
            <person name="Yoon S.H."/>
            <person name="Hur C.-G."/>
            <person name="Kang H.-Y."/>
            <person name="Kim D."/>
            <person name="Lee H.H."/>
            <person name="Park K.H."/>
            <person name="Park S.-H."/>
            <person name="Park H.-S."/>
            <person name="Lee H.K."/>
            <person name="Oh T.K."/>
            <person name="Kim J.F."/>
        </authorList>
    </citation>
    <scope>NUCLEOTIDE SEQUENCE [LARGE SCALE GENOMIC DNA]</scope>
    <source>
        <strain evidence="3 4">KCTC 2396</strain>
    </source>
</reference>
<dbReference type="STRING" id="349521.HCH_03121"/>
<dbReference type="Gene3D" id="3.40.50.360">
    <property type="match status" value="1"/>
</dbReference>
<dbReference type="PANTHER" id="PTHR47307">
    <property type="entry name" value="GLUTATHIONE-REGULATED POTASSIUM-EFFLUX SYSTEM ANCILLARY PROTEIN KEFG"/>
    <property type="match status" value="1"/>
</dbReference>
<dbReference type="OrthoDB" id="9798454at2"/>
<dbReference type="GO" id="GO:0009055">
    <property type="term" value="F:electron transfer activity"/>
    <property type="evidence" value="ECO:0007669"/>
    <property type="project" value="TreeGrafter"/>
</dbReference>
<dbReference type="PANTHER" id="PTHR47307:SF1">
    <property type="entry name" value="GLUTATHIONE-REGULATED POTASSIUM-EFFLUX SYSTEM ANCILLARY PROTEIN KEFG"/>
    <property type="match status" value="1"/>
</dbReference>
<dbReference type="SUPFAM" id="SSF52218">
    <property type="entry name" value="Flavoproteins"/>
    <property type="match status" value="1"/>
</dbReference>
<dbReference type="GO" id="GO:0003955">
    <property type="term" value="F:NAD(P)H dehydrogenase (quinone) activity"/>
    <property type="evidence" value="ECO:0007669"/>
    <property type="project" value="TreeGrafter"/>
</dbReference>
<dbReference type="Pfam" id="PF02525">
    <property type="entry name" value="Flavodoxin_2"/>
    <property type="match status" value="1"/>
</dbReference>
<dbReference type="InterPro" id="IPR046980">
    <property type="entry name" value="KefG/KefF"/>
</dbReference>
<evidence type="ECO:0000313" key="4">
    <source>
        <dbReference type="Proteomes" id="UP000000238"/>
    </source>
</evidence>
<dbReference type="InterPro" id="IPR029039">
    <property type="entry name" value="Flavoprotein-like_sf"/>
</dbReference>
<protein>
    <submittedName>
        <fullName evidence="3">Putative NADPH-quinone reductase (Modulator of drug activity B)</fullName>
    </submittedName>
</protein>
<accession>Q2SHI9</accession>
<dbReference type="EMBL" id="CP000155">
    <property type="protein sequence ID" value="ABC29885.1"/>
    <property type="molecule type" value="Genomic_DNA"/>
</dbReference>
<dbReference type="KEGG" id="hch:HCH_03121"/>
<evidence type="ECO:0000256" key="1">
    <source>
        <dbReference type="ARBA" id="ARBA00023002"/>
    </source>
</evidence>
<name>Q2SHI9_HAHCH</name>
<keyword evidence="1" id="KW-0560">Oxidoreductase</keyword>